<reference evidence="1 2" key="1">
    <citation type="submission" date="2019-03" db="EMBL/GenBank/DDBJ databases">
        <title>Genomic Encyclopedia of Type Strains, Phase IV (KMG-IV): sequencing the most valuable type-strain genomes for metagenomic binning, comparative biology and taxonomic classification.</title>
        <authorList>
            <person name="Goeker M."/>
        </authorList>
    </citation>
    <scope>NUCLEOTIDE SEQUENCE [LARGE SCALE GENOMIC DNA]</scope>
    <source>
        <strain evidence="1 2">DSM 104836</strain>
    </source>
</reference>
<organism evidence="1 2">
    <name type="scientific">Primorskyibacter sedentarius</name>
    <dbReference type="NCBI Taxonomy" id="745311"/>
    <lineage>
        <taxon>Bacteria</taxon>
        <taxon>Pseudomonadati</taxon>
        <taxon>Pseudomonadota</taxon>
        <taxon>Alphaproteobacteria</taxon>
        <taxon>Rhodobacterales</taxon>
        <taxon>Roseobacteraceae</taxon>
        <taxon>Primorskyibacter</taxon>
    </lineage>
</organism>
<protein>
    <submittedName>
        <fullName evidence="1">Uncharacterized protein</fullName>
    </submittedName>
</protein>
<comment type="caution">
    <text evidence="1">The sequence shown here is derived from an EMBL/GenBank/DDBJ whole genome shotgun (WGS) entry which is preliminary data.</text>
</comment>
<dbReference type="Gene3D" id="1.10.357.10">
    <property type="entry name" value="Tetracycline Repressor, domain 2"/>
    <property type="match status" value="1"/>
</dbReference>
<keyword evidence="2" id="KW-1185">Reference proteome</keyword>
<sequence>MVTVAQVANDSSDWRGASEHKRRIVDYLQKTCREAQLPEPEQMAEHLALLREGAIATAHVRNMPEAAILARDMARNVINAARLSTVEGT</sequence>
<gene>
    <name evidence="1" type="ORF">EDD52_12914</name>
</gene>
<accession>A0A4R3IYS4</accession>
<dbReference type="EMBL" id="SLZU01000029">
    <property type="protein sequence ID" value="TCS56156.1"/>
    <property type="molecule type" value="Genomic_DNA"/>
</dbReference>
<dbReference type="Proteomes" id="UP000295696">
    <property type="component" value="Unassembled WGS sequence"/>
</dbReference>
<evidence type="ECO:0000313" key="1">
    <source>
        <dbReference type="EMBL" id="TCS56156.1"/>
    </source>
</evidence>
<name>A0A4R3IYS4_9RHOB</name>
<evidence type="ECO:0000313" key="2">
    <source>
        <dbReference type="Proteomes" id="UP000295696"/>
    </source>
</evidence>
<proteinExistence type="predicted"/>
<dbReference type="AlphaFoldDB" id="A0A4R3IYS4"/>